<evidence type="ECO:0008006" key="4">
    <source>
        <dbReference type="Google" id="ProtNLM"/>
    </source>
</evidence>
<dbReference type="RefSeq" id="WP_014661846.1">
    <property type="nucleotide sequence ID" value="NC_017737.1"/>
</dbReference>
<protein>
    <recommendedName>
        <fullName evidence="4">Outer membrane protein</fullName>
    </recommendedName>
</protein>
<dbReference type="HOGENOM" id="CLU_054360_1_0_7"/>
<dbReference type="Proteomes" id="UP000005010">
    <property type="component" value="Chromosome"/>
</dbReference>
<gene>
    <name evidence="2" type="ordered locus">HCW_08655</name>
</gene>
<feature type="chain" id="PRO_5003625850" description="Outer membrane protein" evidence="1">
    <location>
        <begin position="22"/>
        <end position="429"/>
    </location>
</feature>
<reference evidence="3" key="1">
    <citation type="submission" date="2012-04" db="EMBL/GenBank/DDBJ databases">
        <title>Complete genome sequence of Helicobacter cetorum strain MIT 00-7128.</title>
        <authorList>
            <person name="Kersulyte D."/>
            <person name="Berg D.E."/>
        </authorList>
    </citation>
    <scope>NUCLEOTIDE SEQUENCE [LARGE SCALE GENOMIC DNA]</scope>
    <source>
        <strain evidence="3">MIT 00-7128</strain>
    </source>
</reference>
<dbReference type="AlphaFoldDB" id="I0EPW7"/>
<keyword evidence="1" id="KW-0732">Signal</keyword>
<proteinExistence type="predicted"/>
<accession>I0EPW7</accession>
<name>I0EPW7_HELC0</name>
<dbReference type="EMBL" id="CP003479">
    <property type="protein sequence ID" value="AFI04986.1"/>
    <property type="molecule type" value="Genomic_DNA"/>
</dbReference>
<evidence type="ECO:0000313" key="2">
    <source>
        <dbReference type="EMBL" id="AFI04986.1"/>
    </source>
</evidence>
<dbReference type="PATRIC" id="fig|182217.3.peg.1835"/>
<evidence type="ECO:0000313" key="3">
    <source>
        <dbReference type="Proteomes" id="UP000005010"/>
    </source>
</evidence>
<feature type="signal peptide" evidence="1">
    <location>
        <begin position="1"/>
        <end position="21"/>
    </location>
</feature>
<keyword evidence="3" id="KW-1185">Reference proteome</keyword>
<organism evidence="2 3">
    <name type="scientific">Helicobacter cetorum (strain ATCC BAA-429 / MIT 00-7128)</name>
    <dbReference type="NCBI Taxonomy" id="182217"/>
    <lineage>
        <taxon>Bacteria</taxon>
        <taxon>Pseudomonadati</taxon>
        <taxon>Campylobacterota</taxon>
        <taxon>Epsilonproteobacteria</taxon>
        <taxon>Campylobacterales</taxon>
        <taxon>Helicobacteraceae</taxon>
        <taxon>Helicobacter</taxon>
    </lineage>
</organism>
<evidence type="ECO:0000256" key="1">
    <source>
        <dbReference type="SAM" id="SignalP"/>
    </source>
</evidence>
<sequence>MRKSLCALALLGFSSIGSLKATSFVYDLKFMSFTYNLVSPRNNPYWGSMVNMKNRLFIQTGIQFDDKRQSIMFGAWFIQNLHTHYSYFPYSWGVTMYYQAIGKYFRSYVGIVPRSYQHIYPLQAFKKLFWFKDPTIRGGLFQFMPAYNPNRWWNGYAEFVIDWFGGRNWNNQPHKKNYNLNNMLYMASTEWSFLKGYLGFGGNIVVFHNTSNYSMGNKYPYGGHSHLNKDDETPQWPNGYPYFSGEPQGGKPGEYSNPTILDRVYYNAYIKTDLKRLMPYMDKIFFKFGTMSSQTRYCVRSGVSCGPSHFYNSFGGQFDFMAQYKGFIVGDKYYFSDHPQMHFYPTYGQALYTGLPWYSAPNFERFYMSYVYKNNFVAIRFDAFFNFVGGGNGYSLHGHGPWYTMYQQFVTFNIDTRNLIDFVKTRIHH</sequence>
<dbReference type="KEGG" id="hce:HCW_08655"/>